<evidence type="ECO:0000256" key="3">
    <source>
        <dbReference type="ARBA" id="ARBA00005498"/>
    </source>
</evidence>
<name>A0A699Z9G8_HAELA</name>
<evidence type="ECO:0000256" key="9">
    <source>
        <dbReference type="ARBA" id="ARBA00023242"/>
    </source>
</evidence>
<comment type="similarity">
    <text evidence="3">Belongs to the NUF2 family.</text>
</comment>
<keyword evidence="6" id="KW-0498">Mitosis</keyword>
<organism evidence="14 15">
    <name type="scientific">Haematococcus lacustris</name>
    <name type="common">Green alga</name>
    <name type="synonym">Haematococcus pluvialis</name>
    <dbReference type="NCBI Taxonomy" id="44745"/>
    <lineage>
        <taxon>Eukaryota</taxon>
        <taxon>Viridiplantae</taxon>
        <taxon>Chlorophyta</taxon>
        <taxon>core chlorophytes</taxon>
        <taxon>Chlorophyceae</taxon>
        <taxon>CS clade</taxon>
        <taxon>Chlamydomonadales</taxon>
        <taxon>Haematococcaceae</taxon>
        <taxon>Haematococcus</taxon>
    </lineage>
</organism>
<dbReference type="Gene3D" id="1.10.418.60">
    <property type="entry name" value="Ncd80 complex, Nuf2 subunit"/>
    <property type="match status" value="1"/>
</dbReference>
<evidence type="ECO:0000256" key="10">
    <source>
        <dbReference type="ARBA" id="ARBA00023306"/>
    </source>
</evidence>
<dbReference type="GO" id="GO:0051315">
    <property type="term" value="P:attachment of mitotic spindle microtubules to kinetochore"/>
    <property type="evidence" value="ECO:0007669"/>
    <property type="project" value="TreeGrafter"/>
</dbReference>
<evidence type="ECO:0000256" key="12">
    <source>
        <dbReference type="SAM" id="Coils"/>
    </source>
</evidence>
<keyword evidence="8 12" id="KW-0175">Coiled coil</keyword>
<evidence type="ECO:0000256" key="8">
    <source>
        <dbReference type="ARBA" id="ARBA00023054"/>
    </source>
</evidence>
<evidence type="ECO:0000313" key="14">
    <source>
        <dbReference type="EMBL" id="GFH15494.1"/>
    </source>
</evidence>
<evidence type="ECO:0000256" key="11">
    <source>
        <dbReference type="ARBA" id="ARBA00023328"/>
    </source>
</evidence>
<comment type="caution">
    <text evidence="14">The sequence shown here is derived from an EMBL/GenBank/DDBJ whole genome shotgun (WGS) entry which is preliminary data.</text>
</comment>
<feature type="coiled-coil region" evidence="12">
    <location>
        <begin position="106"/>
        <end position="133"/>
    </location>
</feature>
<dbReference type="GO" id="GO:0007052">
    <property type="term" value="P:mitotic spindle organization"/>
    <property type="evidence" value="ECO:0007669"/>
    <property type="project" value="TreeGrafter"/>
</dbReference>
<keyword evidence="4" id="KW-0158">Chromosome</keyword>
<evidence type="ECO:0000256" key="4">
    <source>
        <dbReference type="ARBA" id="ARBA00022454"/>
    </source>
</evidence>
<feature type="coiled-coil region" evidence="12">
    <location>
        <begin position="169"/>
        <end position="217"/>
    </location>
</feature>
<dbReference type="InterPro" id="IPR038275">
    <property type="entry name" value="Nuf2_N_sf"/>
</dbReference>
<proteinExistence type="inferred from homology"/>
<evidence type="ECO:0000256" key="1">
    <source>
        <dbReference type="ARBA" id="ARBA00004123"/>
    </source>
</evidence>
<evidence type="ECO:0000256" key="5">
    <source>
        <dbReference type="ARBA" id="ARBA00022618"/>
    </source>
</evidence>
<gene>
    <name evidence="14" type="ORF">HaLaN_11731</name>
</gene>
<evidence type="ECO:0000256" key="7">
    <source>
        <dbReference type="ARBA" id="ARBA00022838"/>
    </source>
</evidence>
<reference evidence="14 15" key="1">
    <citation type="submission" date="2020-02" db="EMBL/GenBank/DDBJ databases">
        <title>Draft genome sequence of Haematococcus lacustris strain NIES-144.</title>
        <authorList>
            <person name="Morimoto D."/>
            <person name="Nakagawa S."/>
            <person name="Yoshida T."/>
            <person name="Sawayama S."/>
        </authorList>
    </citation>
    <scope>NUCLEOTIDE SEQUENCE [LARGE SCALE GENOMIC DNA]</scope>
    <source>
        <strain evidence="14 15">NIES-144</strain>
    </source>
</reference>
<keyword evidence="7" id="KW-0995">Kinetochore</keyword>
<sequence length="314" mass="35280">MEVSLDASQLAKPSYEVARPVFEQIVIMLTGITREELTQPVFTAMDAFEYPELHDESIAANNFFRQLCKLMSASGVKDFSWRDVFKPDPPRLRRHLSAIINFAKFREEKALAFQELQAQLDQLVANTKMVEEEHAKNSSELRRWHAQLAVQAAEVQQVEAQEAEVTACNTALNKQAAALQAEVRQLKVQTNSLADAASQAKLDLAAAKQDTEALQDQVVQSPDKHRQAIAELAIAAEAKRTYCAHLSSQSIANDRKLEMVVKFDKEVCRCLKLLEELEAVVARKKDVSQQHKAFPLRPHNSQLHFKVGQNPCGH</sequence>
<keyword evidence="5" id="KW-0132">Cell division</keyword>
<evidence type="ECO:0000259" key="13">
    <source>
        <dbReference type="Pfam" id="PF03800"/>
    </source>
</evidence>
<dbReference type="AlphaFoldDB" id="A0A699Z9G8"/>
<keyword evidence="15" id="KW-1185">Reference proteome</keyword>
<accession>A0A699Z9G8</accession>
<dbReference type="Pfam" id="PF03800">
    <property type="entry name" value="Nuf2"/>
    <property type="match status" value="1"/>
</dbReference>
<keyword evidence="9" id="KW-0539">Nucleus</keyword>
<dbReference type="GO" id="GO:0045132">
    <property type="term" value="P:meiotic chromosome segregation"/>
    <property type="evidence" value="ECO:0007669"/>
    <property type="project" value="TreeGrafter"/>
</dbReference>
<dbReference type="InterPro" id="IPR005549">
    <property type="entry name" value="Kinetochore_Nuf2_N"/>
</dbReference>
<dbReference type="GO" id="GO:0005634">
    <property type="term" value="C:nucleus"/>
    <property type="evidence" value="ECO:0007669"/>
    <property type="project" value="UniProtKB-SubCell"/>
</dbReference>
<evidence type="ECO:0000256" key="6">
    <source>
        <dbReference type="ARBA" id="ARBA00022776"/>
    </source>
</evidence>
<dbReference type="GO" id="GO:0044877">
    <property type="term" value="F:protein-containing complex binding"/>
    <property type="evidence" value="ECO:0007669"/>
    <property type="project" value="TreeGrafter"/>
</dbReference>
<keyword evidence="11" id="KW-0137">Centromere</keyword>
<keyword evidence="10" id="KW-0131">Cell cycle</keyword>
<dbReference type="PANTHER" id="PTHR21650">
    <property type="entry name" value="MEMBRALIN/KINETOCHORE PROTEIN NUF2"/>
    <property type="match status" value="1"/>
</dbReference>
<dbReference type="GO" id="GO:0051383">
    <property type="term" value="P:kinetochore organization"/>
    <property type="evidence" value="ECO:0007669"/>
    <property type="project" value="TreeGrafter"/>
</dbReference>
<feature type="domain" description="Kinetochore protein Nuf2 N-terminal" evidence="13">
    <location>
        <begin position="1"/>
        <end position="120"/>
    </location>
</feature>
<dbReference type="GO" id="GO:0031262">
    <property type="term" value="C:Ndc80 complex"/>
    <property type="evidence" value="ECO:0007669"/>
    <property type="project" value="InterPro"/>
</dbReference>
<evidence type="ECO:0000256" key="2">
    <source>
        <dbReference type="ARBA" id="ARBA00004629"/>
    </source>
</evidence>
<dbReference type="Proteomes" id="UP000485058">
    <property type="component" value="Unassembled WGS sequence"/>
</dbReference>
<comment type="subcellular location">
    <subcellularLocation>
        <location evidence="2">Chromosome</location>
        <location evidence="2">Centromere</location>
        <location evidence="2">Kinetochore</location>
    </subcellularLocation>
    <subcellularLocation>
        <location evidence="1">Nucleus</location>
    </subcellularLocation>
</comment>
<evidence type="ECO:0000313" key="15">
    <source>
        <dbReference type="Proteomes" id="UP000485058"/>
    </source>
</evidence>
<protein>
    <submittedName>
        <fullName evidence="14">DHR10 domain-containing protein</fullName>
    </submittedName>
</protein>
<dbReference type="PANTHER" id="PTHR21650:SF2">
    <property type="entry name" value="KINETOCHORE PROTEIN NUF2"/>
    <property type="match status" value="1"/>
</dbReference>
<dbReference type="GO" id="GO:0051301">
    <property type="term" value="P:cell division"/>
    <property type="evidence" value="ECO:0007669"/>
    <property type="project" value="UniProtKB-KW"/>
</dbReference>
<dbReference type="EMBL" id="BLLF01000858">
    <property type="protein sequence ID" value="GFH15494.1"/>
    <property type="molecule type" value="Genomic_DNA"/>
</dbReference>